<dbReference type="STRING" id="319236.BST91_04995"/>
<dbReference type="RefSeq" id="WP_042280156.1">
    <property type="nucleotide sequence ID" value="NZ_BBML01000009.1"/>
</dbReference>
<dbReference type="InterPro" id="IPR007709">
    <property type="entry name" value="N-FG_amidohydro"/>
</dbReference>
<organism evidence="1 2">
    <name type="scientific">Nonlabens tegetincola</name>
    <dbReference type="NCBI Taxonomy" id="323273"/>
    <lineage>
        <taxon>Bacteria</taxon>
        <taxon>Pseudomonadati</taxon>
        <taxon>Bacteroidota</taxon>
        <taxon>Flavobacteriia</taxon>
        <taxon>Flavobacteriales</taxon>
        <taxon>Flavobacteriaceae</taxon>
        <taxon>Nonlabens</taxon>
    </lineage>
</organism>
<gene>
    <name evidence="1" type="ORF">JCM19294_748</name>
</gene>
<dbReference type="Gene3D" id="3.40.630.40">
    <property type="entry name" value="Zn-dependent exopeptidases"/>
    <property type="match status" value="1"/>
</dbReference>
<comment type="caution">
    <text evidence="1">The sequence shown here is derived from an EMBL/GenBank/DDBJ whole genome shotgun (WGS) entry which is preliminary data.</text>
</comment>
<keyword evidence="2" id="KW-1185">Reference proteome</keyword>
<evidence type="ECO:0000313" key="1">
    <source>
        <dbReference type="EMBL" id="GAK98115.1"/>
    </source>
</evidence>
<protein>
    <recommendedName>
        <fullName evidence="3">N-formylglutamate amidohydrolase</fullName>
    </recommendedName>
</protein>
<dbReference type="EMBL" id="BBML01000009">
    <property type="protein sequence ID" value="GAK98115.1"/>
    <property type="molecule type" value="Genomic_DNA"/>
</dbReference>
<dbReference type="Proteomes" id="UP000029221">
    <property type="component" value="Unassembled WGS sequence"/>
</dbReference>
<evidence type="ECO:0000313" key="2">
    <source>
        <dbReference type="Proteomes" id="UP000029221"/>
    </source>
</evidence>
<sequence length="277" mass="32644">MIKLSIEEIIEKIRKEETFHAVTFDYSFIVKIEDYVPFFAAAVHDGHYFDSSLWSQCLHSEYERWYEEDPSTGQMISDTPITLIGLDSRFEYDLNRAPDTAIYDSAWGKKLWSTPLSRKQKEQQLQKHNNFYRVVKALSHKLEELYPAVVVYDMHSYNYKRWDREVPVFNIGTSNVDEDRYRVAITEWQEILDDLPLPIDQEVRCNINDVFQGNGYFLKFITANTQNTLVLATEISKIYCDELTGQLFPDVIKSVQDLLRYYIKSHAHNFQTTYGLK</sequence>
<name>A0A090Q550_9FLAO</name>
<dbReference type="eggNOG" id="COG3741">
    <property type="taxonomic scope" value="Bacteria"/>
</dbReference>
<accession>A0A090Q550</accession>
<dbReference type="Pfam" id="PF05013">
    <property type="entry name" value="FGase"/>
    <property type="match status" value="1"/>
</dbReference>
<evidence type="ECO:0008006" key="3">
    <source>
        <dbReference type="Google" id="ProtNLM"/>
    </source>
</evidence>
<reference evidence="1" key="1">
    <citation type="journal article" date="2014" name="Genome Announc.">
        <title>Draft Genome Sequences of Marine Flavobacterium Nonlabens Strains NR17, NR24, NR27, NR32, NR33, and Ara13.</title>
        <authorList>
            <person name="Nakanishi M."/>
            <person name="Meirelles P."/>
            <person name="Suzuki R."/>
            <person name="Takatani N."/>
            <person name="Mino S."/>
            <person name="Suda W."/>
            <person name="Oshima K."/>
            <person name="Hattori M."/>
            <person name="Ohkuma M."/>
            <person name="Hosokawa M."/>
            <person name="Miyashita K."/>
            <person name="Thompson F.L."/>
            <person name="Niwa A."/>
            <person name="Sawabe T."/>
            <person name="Sawabe T."/>
        </authorList>
    </citation>
    <scope>NUCLEOTIDE SEQUENCE [LARGE SCALE GENOMIC DNA]</scope>
    <source>
        <strain evidence="1">JCM 19294</strain>
    </source>
</reference>
<dbReference type="SUPFAM" id="SSF53187">
    <property type="entry name" value="Zn-dependent exopeptidases"/>
    <property type="match status" value="1"/>
</dbReference>
<dbReference type="AlphaFoldDB" id="A0A090Q550"/>
<proteinExistence type="predicted"/>